<protein>
    <submittedName>
        <fullName evidence="2">Uncharacterized protein (TIGR03083 family)</fullName>
    </submittedName>
</protein>
<organism evidence="2 3">
    <name type="scientific">Kribbella orskensis</name>
    <dbReference type="NCBI Taxonomy" id="2512216"/>
    <lineage>
        <taxon>Bacteria</taxon>
        <taxon>Bacillati</taxon>
        <taxon>Actinomycetota</taxon>
        <taxon>Actinomycetes</taxon>
        <taxon>Propionibacteriales</taxon>
        <taxon>Kribbellaceae</taxon>
        <taxon>Kribbella</taxon>
    </lineage>
</organism>
<keyword evidence="3" id="KW-1185">Reference proteome</keyword>
<dbReference type="InterPro" id="IPR024344">
    <property type="entry name" value="MDMPI_metal-binding"/>
</dbReference>
<reference evidence="2 3" key="1">
    <citation type="journal article" date="2015" name="Stand. Genomic Sci.">
        <title>Genomic Encyclopedia of Bacterial and Archaeal Type Strains, Phase III: the genomes of soil and plant-associated and newly described type strains.</title>
        <authorList>
            <person name="Whitman W.B."/>
            <person name="Woyke T."/>
            <person name="Klenk H.P."/>
            <person name="Zhou Y."/>
            <person name="Lilburn T.G."/>
            <person name="Beck B.J."/>
            <person name="De Vos P."/>
            <person name="Vandamme P."/>
            <person name="Eisen J.A."/>
            <person name="Garrity G."/>
            <person name="Hugenholtz P."/>
            <person name="Kyrpides N.C."/>
        </authorList>
    </citation>
    <scope>NUCLEOTIDE SEQUENCE [LARGE SCALE GENOMIC DNA]</scope>
    <source>
        <strain evidence="2 3">VKM Ac-2538</strain>
    </source>
</reference>
<sequence>MEVEQIWRYVDSERASLAEFLSGLSATEWTTPSLCSGWTVQAVAAHVISSPQARAWPVVAGLIRYRGDFNRLILEEGQRAAATHSPEQIIAQYHQYAGSRRHPLGTTPADPLLDVLIHGQDIAIPLGRRREMPPEAARAAADRIWTKSFPFKARKRLAGVRLVATDIAWIAGQGPETRGPISALLLLLSNRPTPAHPRLSGPGLPTLHPTSS</sequence>
<dbReference type="NCBIfam" id="TIGR03083">
    <property type="entry name" value="maleylpyruvate isomerase family mycothiol-dependent enzyme"/>
    <property type="match status" value="1"/>
</dbReference>
<dbReference type="SUPFAM" id="SSF109854">
    <property type="entry name" value="DinB/YfiT-like putative metalloenzymes"/>
    <property type="match status" value="1"/>
</dbReference>
<accession>A0ABY2BCI6</accession>
<dbReference type="InterPro" id="IPR017517">
    <property type="entry name" value="Maleyloyr_isom"/>
</dbReference>
<evidence type="ECO:0000259" key="1">
    <source>
        <dbReference type="Pfam" id="PF11716"/>
    </source>
</evidence>
<dbReference type="EMBL" id="SLWM01000017">
    <property type="protein sequence ID" value="TCO16409.1"/>
    <property type="molecule type" value="Genomic_DNA"/>
</dbReference>
<evidence type="ECO:0000313" key="3">
    <source>
        <dbReference type="Proteomes" id="UP000295818"/>
    </source>
</evidence>
<feature type="domain" description="Mycothiol-dependent maleylpyruvate isomerase metal-binding" evidence="1">
    <location>
        <begin position="12"/>
        <end position="112"/>
    </location>
</feature>
<proteinExistence type="predicted"/>
<evidence type="ECO:0000313" key="2">
    <source>
        <dbReference type="EMBL" id="TCO16409.1"/>
    </source>
</evidence>
<dbReference type="Proteomes" id="UP000295818">
    <property type="component" value="Unassembled WGS sequence"/>
</dbReference>
<gene>
    <name evidence="2" type="ORF">EV644_11763</name>
</gene>
<dbReference type="Pfam" id="PF11716">
    <property type="entry name" value="MDMPI_N"/>
    <property type="match status" value="1"/>
</dbReference>
<comment type="caution">
    <text evidence="2">The sequence shown here is derived from an EMBL/GenBank/DDBJ whole genome shotgun (WGS) entry which is preliminary data.</text>
</comment>
<name>A0ABY2BCI6_9ACTN</name>
<dbReference type="Gene3D" id="1.20.120.450">
    <property type="entry name" value="dinb family like domain"/>
    <property type="match status" value="1"/>
</dbReference>
<dbReference type="InterPro" id="IPR034660">
    <property type="entry name" value="DinB/YfiT-like"/>
</dbReference>